<dbReference type="InterPro" id="IPR025161">
    <property type="entry name" value="IS402-like_dom"/>
</dbReference>
<dbReference type="Pfam" id="PF13340">
    <property type="entry name" value="DUF4096"/>
    <property type="match status" value="1"/>
</dbReference>
<comment type="caution">
    <text evidence="2">The sequence shown here is derived from an EMBL/GenBank/DDBJ whole genome shotgun (WGS) entry which is preliminary data.</text>
</comment>
<dbReference type="EMBL" id="JYON01000034">
    <property type="protein sequence ID" value="KJH69761.1"/>
    <property type="molecule type" value="Genomic_DNA"/>
</dbReference>
<accession>A0A0D8ZRE6</accession>
<sequence>MARRFEGLTDLEWRLFEDIFPKKPEKRERGMPHAPFRYVLNTLLYVLITGCRWCDVPKGEIWALKSSAHRWLKRWQSEGVLENLQARILGIASEQKLINWSYGAVDGSFSPWQRWR</sequence>
<keyword evidence="3" id="KW-1185">Reference proteome</keyword>
<dbReference type="AlphaFoldDB" id="A0A0D8ZRE6"/>
<dbReference type="STRING" id="1618023.UH38_21825"/>
<reference evidence="2 3" key="1">
    <citation type="submission" date="2015-02" db="EMBL/GenBank/DDBJ databases">
        <title>Draft genome of a novel marine cyanobacterium (Chroococcales) isolated from South Atlantic Ocean.</title>
        <authorList>
            <person name="Rigonato J."/>
            <person name="Alvarenga D.O."/>
            <person name="Branco L.H."/>
            <person name="Varani A.M."/>
            <person name="Brandini F.P."/>
            <person name="Fiore M.F."/>
        </authorList>
    </citation>
    <scope>NUCLEOTIDE SEQUENCE [LARGE SCALE GENOMIC DNA]</scope>
    <source>
        <strain evidence="2 3">CENA595</strain>
    </source>
</reference>
<evidence type="ECO:0000313" key="2">
    <source>
        <dbReference type="EMBL" id="KJH69761.1"/>
    </source>
</evidence>
<dbReference type="Proteomes" id="UP000032452">
    <property type="component" value="Unassembled WGS sequence"/>
</dbReference>
<evidence type="ECO:0000259" key="1">
    <source>
        <dbReference type="Pfam" id="PF13340"/>
    </source>
</evidence>
<evidence type="ECO:0000313" key="3">
    <source>
        <dbReference type="Proteomes" id="UP000032452"/>
    </source>
</evidence>
<protein>
    <recommendedName>
        <fullName evidence="1">Insertion element IS402-like domain-containing protein</fullName>
    </recommendedName>
</protein>
<dbReference type="OrthoDB" id="192297at2"/>
<organism evidence="2 3">
    <name type="scientific">Aliterella atlantica CENA595</name>
    <dbReference type="NCBI Taxonomy" id="1618023"/>
    <lineage>
        <taxon>Bacteria</taxon>
        <taxon>Bacillati</taxon>
        <taxon>Cyanobacteriota</taxon>
        <taxon>Cyanophyceae</taxon>
        <taxon>Chroococcidiopsidales</taxon>
        <taxon>Aliterellaceae</taxon>
        <taxon>Aliterella</taxon>
    </lineage>
</organism>
<feature type="domain" description="Insertion element IS402-like" evidence="1">
    <location>
        <begin position="8"/>
        <end position="84"/>
    </location>
</feature>
<name>A0A0D8ZRE6_9CYAN</name>
<proteinExistence type="predicted"/>
<gene>
    <name evidence="2" type="ORF">UH38_21825</name>
</gene>
<dbReference type="RefSeq" id="WP_045056811.1">
    <property type="nucleotide sequence ID" value="NZ_JYON01000034.1"/>
</dbReference>